<dbReference type="InterPro" id="IPR002797">
    <property type="entry name" value="Polysacc_synth"/>
</dbReference>
<keyword evidence="8" id="KW-1185">Reference proteome</keyword>
<feature type="transmembrane region" description="Helical" evidence="6">
    <location>
        <begin position="107"/>
        <end position="131"/>
    </location>
</feature>
<dbReference type="EMBL" id="QLLN01000002">
    <property type="protein sequence ID" value="RAJ14161.1"/>
    <property type="molecule type" value="Genomic_DNA"/>
</dbReference>
<evidence type="ECO:0000313" key="8">
    <source>
        <dbReference type="Proteomes" id="UP000249696"/>
    </source>
</evidence>
<feature type="transmembrane region" description="Helical" evidence="6">
    <location>
        <begin position="353"/>
        <end position="373"/>
    </location>
</feature>
<evidence type="ECO:0000256" key="1">
    <source>
        <dbReference type="ARBA" id="ARBA00004651"/>
    </source>
</evidence>
<proteinExistence type="predicted"/>
<evidence type="ECO:0000256" key="3">
    <source>
        <dbReference type="ARBA" id="ARBA00022692"/>
    </source>
</evidence>
<dbReference type="InterPro" id="IPR050833">
    <property type="entry name" value="Poly_Biosynth_Transport"/>
</dbReference>
<accession>A0A327RBR4</accession>
<sequence length="419" mass="47063">MIKKNLILSFFSASAKIVGGIGVVSILARVFTLSDFGNFTYSLTLGTVFALIVDYGYNIKVIKDVSLNPDNIDNIVSKTTANKILLFLFTVIAYFVANTLLKNSHELIITGLFLFLSLVVFSFTNTILSVFKGRKEYTRDLKVVLADNLATIVIVPLVAFMTKSIETTSISFFLSKLIGLIYALRIYTKENQINFPSFKELLIDLQKALPYAVHYWVGNLYLNIDTIIMKPVVSSEDLGIYQSGIRIIIGLGILLTVINSVYLPLLNENLNNNKKLFKAHVLQLNANVIRLSIIFIFGMIIFSKLIIIILFGNKFLALQEIFWILALIVGMRIIGASYGILLTISDKQSLRAIAGALGIVLIVVCDLIFIPMYGYQMAAYTLLFAHFFITAFYIATVYLEYKTLFIPSWKRLINIKNVI</sequence>
<dbReference type="GO" id="GO:0005886">
    <property type="term" value="C:plasma membrane"/>
    <property type="evidence" value="ECO:0007669"/>
    <property type="project" value="UniProtKB-SubCell"/>
</dbReference>
<feature type="transmembrane region" description="Helical" evidence="6">
    <location>
        <begin position="321"/>
        <end position="341"/>
    </location>
</feature>
<evidence type="ECO:0000256" key="6">
    <source>
        <dbReference type="SAM" id="Phobius"/>
    </source>
</evidence>
<evidence type="ECO:0000256" key="5">
    <source>
        <dbReference type="ARBA" id="ARBA00023136"/>
    </source>
</evidence>
<reference evidence="7 8" key="1">
    <citation type="submission" date="2018-06" db="EMBL/GenBank/DDBJ databases">
        <title>Genomic Encyclopedia of Archaeal and Bacterial Type Strains, Phase II (KMG-II): from individual species to whole genera.</title>
        <authorList>
            <person name="Goeker M."/>
        </authorList>
    </citation>
    <scope>NUCLEOTIDE SEQUENCE [LARGE SCALE GENOMIC DNA]</scope>
    <source>
        <strain evidence="7 8">DSM 23522</strain>
    </source>
</reference>
<comment type="subcellular location">
    <subcellularLocation>
        <location evidence="1">Cell membrane</location>
        <topology evidence="1">Multi-pass membrane protein</topology>
    </subcellularLocation>
</comment>
<feature type="transmembrane region" description="Helical" evidence="6">
    <location>
        <begin position="84"/>
        <end position="101"/>
    </location>
</feature>
<dbReference type="PANTHER" id="PTHR30250:SF11">
    <property type="entry name" value="O-ANTIGEN TRANSPORTER-RELATED"/>
    <property type="match status" value="1"/>
</dbReference>
<dbReference type="RefSeq" id="WP_111622792.1">
    <property type="nucleotide sequence ID" value="NZ_QLLN01000002.1"/>
</dbReference>
<dbReference type="AlphaFoldDB" id="A0A327RBR4"/>
<evidence type="ECO:0000256" key="2">
    <source>
        <dbReference type="ARBA" id="ARBA00022475"/>
    </source>
</evidence>
<keyword evidence="2" id="KW-1003">Cell membrane</keyword>
<keyword evidence="4 6" id="KW-1133">Transmembrane helix</keyword>
<evidence type="ECO:0000313" key="7">
    <source>
        <dbReference type="EMBL" id="RAJ14161.1"/>
    </source>
</evidence>
<dbReference type="PANTHER" id="PTHR30250">
    <property type="entry name" value="PST FAMILY PREDICTED COLANIC ACID TRANSPORTER"/>
    <property type="match status" value="1"/>
</dbReference>
<feature type="transmembrane region" description="Helical" evidence="6">
    <location>
        <begin position="379"/>
        <end position="401"/>
    </location>
</feature>
<feature type="transmembrane region" description="Helical" evidence="6">
    <location>
        <begin position="143"/>
        <end position="162"/>
    </location>
</feature>
<feature type="transmembrane region" description="Helical" evidence="6">
    <location>
        <begin position="244"/>
        <end position="266"/>
    </location>
</feature>
<dbReference type="Pfam" id="PF01943">
    <property type="entry name" value="Polysacc_synt"/>
    <property type="match status" value="1"/>
</dbReference>
<gene>
    <name evidence="7" type="ORF">LV92_01280</name>
</gene>
<dbReference type="Proteomes" id="UP000249696">
    <property type="component" value="Unassembled WGS sequence"/>
</dbReference>
<keyword evidence="5 6" id="KW-0472">Membrane</keyword>
<keyword evidence="3 6" id="KW-0812">Transmembrane</keyword>
<feature type="transmembrane region" description="Helical" evidence="6">
    <location>
        <begin position="39"/>
        <end position="57"/>
    </location>
</feature>
<feature type="transmembrane region" description="Helical" evidence="6">
    <location>
        <begin position="7"/>
        <end position="27"/>
    </location>
</feature>
<feature type="transmembrane region" description="Helical" evidence="6">
    <location>
        <begin position="168"/>
        <end position="187"/>
    </location>
</feature>
<comment type="caution">
    <text evidence="7">The sequence shown here is derived from an EMBL/GenBank/DDBJ whole genome shotgun (WGS) entry which is preliminary data.</text>
</comment>
<dbReference type="OrthoDB" id="9815702at2"/>
<organism evidence="7 8">
    <name type="scientific">Arenibacter echinorum</name>
    <dbReference type="NCBI Taxonomy" id="440515"/>
    <lineage>
        <taxon>Bacteria</taxon>
        <taxon>Pseudomonadati</taxon>
        <taxon>Bacteroidota</taxon>
        <taxon>Flavobacteriia</taxon>
        <taxon>Flavobacteriales</taxon>
        <taxon>Flavobacteriaceae</taxon>
        <taxon>Arenibacter</taxon>
    </lineage>
</organism>
<evidence type="ECO:0000256" key="4">
    <source>
        <dbReference type="ARBA" id="ARBA00022989"/>
    </source>
</evidence>
<feature type="transmembrane region" description="Helical" evidence="6">
    <location>
        <begin position="287"/>
        <end position="309"/>
    </location>
</feature>
<protein>
    <submittedName>
        <fullName evidence="7">O-antigen/teichoic acid export membrane protein</fullName>
    </submittedName>
</protein>
<name>A0A327RBR4_9FLAO</name>
<feature type="transmembrane region" description="Helical" evidence="6">
    <location>
        <begin position="208"/>
        <end position="224"/>
    </location>
</feature>